<dbReference type="Proteomes" id="UP000596929">
    <property type="component" value="Unassembled WGS sequence"/>
</dbReference>
<feature type="transmembrane region" description="Helical" evidence="1">
    <location>
        <begin position="459"/>
        <end position="484"/>
    </location>
</feature>
<protein>
    <submittedName>
        <fullName evidence="2">ABC exporter domain-containing protein</fullName>
    </submittedName>
</protein>
<feature type="transmembrane region" description="Helical" evidence="1">
    <location>
        <begin position="142"/>
        <end position="168"/>
    </location>
</feature>
<evidence type="ECO:0000313" key="2">
    <source>
        <dbReference type="EMBL" id="MBC5627649.1"/>
    </source>
</evidence>
<feature type="transmembrane region" description="Helical" evidence="1">
    <location>
        <begin position="26"/>
        <end position="44"/>
    </location>
</feature>
<feature type="transmembrane region" description="Helical" evidence="1">
    <location>
        <begin position="64"/>
        <end position="85"/>
    </location>
</feature>
<dbReference type="InterPro" id="IPR031584">
    <property type="entry name" value="Put_ABC_export"/>
</dbReference>
<evidence type="ECO:0000313" key="3">
    <source>
        <dbReference type="Proteomes" id="UP000596929"/>
    </source>
</evidence>
<accession>A0ABR7D8E4</accession>
<proteinExistence type="predicted"/>
<feature type="transmembrane region" description="Helical" evidence="1">
    <location>
        <begin position="106"/>
        <end position="130"/>
    </location>
</feature>
<dbReference type="EMBL" id="JACOOO010000004">
    <property type="protein sequence ID" value="MBC5627649.1"/>
    <property type="molecule type" value="Genomic_DNA"/>
</dbReference>
<feature type="transmembrane region" description="Helical" evidence="1">
    <location>
        <begin position="240"/>
        <end position="259"/>
    </location>
</feature>
<comment type="caution">
    <text evidence="2">The sequence shown here is derived from an EMBL/GenBank/DDBJ whole genome shotgun (WGS) entry which is preliminary data.</text>
</comment>
<keyword evidence="1" id="KW-0812">Transmembrane</keyword>
<feature type="transmembrane region" description="Helical" evidence="1">
    <location>
        <begin position="490"/>
        <end position="511"/>
    </location>
</feature>
<gene>
    <name evidence="2" type="ORF">H8S20_01960</name>
</gene>
<sequence>MNGILYLWITTFKNQIKDLKRHPGRLISYLVFIGLMVMVMVSSVMQGSNEIASSVRPIDELGAIIFAIFMFFFVNQIFQGISAGTTLFKMSDVNLLFVSPTSPKKILAYGLVRQMGMSLLFSFLILFQAGTLKSFYGVGLKGVLIIFLGYFMMTFIGSVIAMAVYAVTSGDEKKKKLARLVVYLCILPVILTVLSNISNGKGIIQGVVDGLNGKFNQWIPFVGWIKALTFGAVIGNMDGLFTYFIMTVIGSILIVTVMIQSDNNYYEDVLGVTETIYSRIEDVKNGKMAEVSYNKKIKLKETGINHGKGAWVFFFKHMLENRRAGKLIFDNSIFIQLIMVGIFTLLVKGSGGIIVAFAISTYMQLFMSLAGRWTRELTMHYIYMFPQSPFKKLIASTSEGILKSFTDGIIIFVIVGIIAKASPIDIMICIAARVGFGLVFIAADVLAERVIGKVASKGILMFLNLIVIILVALPGIIGAVVMGFAFGWDIYALLITLVWNVFISLVIIGLCRNVLHSLEQNN</sequence>
<dbReference type="Pfam" id="PF16962">
    <property type="entry name" value="ABC_export"/>
    <property type="match status" value="1"/>
</dbReference>
<name>A0ABR7D8E4_9CLOT</name>
<reference evidence="2 3" key="1">
    <citation type="submission" date="2020-08" db="EMBL/GenBank/DDBJ databases">
        <title>Genome public.</title>
        <authorList>
            <person name="Liu C."/>
            <person name="Sun Q."/>
        </authorList>
    </citation>
    <scope>NUCLEOTIDE SEQUENCE [LARGE SCALE GENOMIC DNA]</scope>
    <source>
        <strain evidence="2 3">NSJ-6</strain>
    </source>
</reference>
<feature type="transmembrane region" description="Helical" evidence="1">
    <location>
        <begin position="393"/>
        <end position="418"/>
    </location>
</feature>
<dbReference type="RefSeq" id="WP_186859186.1">
    <property type="nucleotide sequence ID" value="NZ_JACOOO010000004.1"/>
</dbReference>
<evidence type="ECO:0000256" key="1">
    <source>
        <dbReference type="SAM" id="Phobius"/>
    </source>
</evidence>
<feature type="transmembrane region" description="Helical" evidence="1">
    <location>
        <begin position="180"/>
        <end position="198"/>
    </location>
</feature>
<keyword evidence="1" id="KW-1133">Transmembrane helix</keyword>
<organism evidence="2 3">
    <name type="scientific">Clostridium hominis</name>
    <dbReference type="NCBI Taxonomy" id="2763036"/>
    <lineage>
        <taxon>Bacteria</taxon>
        <taxon>Bacillati</taxon>
        <taxon>Bacillota</taxon>
        <taxon>Clostridia</taxon>
        <taxon>Eubacteriales</taxon>
        <taxon>Clostridiaceae</taxon>
        <taxon>Clostridium</taxon>
    </lineage>
</organism>
<keyword evidence="1" id="KW-0472">Membrane</keyword>
<feature type="transmembrane region" description="Helical" evidence="1">
    <location>
        <begin position="424"/>
        <end position="447"/>
    </location>
</feature>
<keyword evidence="3" id="KW-1185">Reference proteome</keyword>